<organism evidence="1 2">
    <name type="scientific">Corynebacterium accolens</name>
    <dbReference type="NCBI Taxonomy" id="38284"/>
    <lineage>
        <taxon>Bacteria</taxon>
        <taxon>Bacillati</taxon>
        <taxon>Actinomycetota</taxon>
        <taxon>Actinomycetes</taxon>
        <taxon>Mycobacteriales</taxon>
        <taxon>Corynebacteriaceae</taxon>
        <taxon>Corynebacterium</taxon>
    </lineage>
</organism>
<comment type="caution">
    <text evidence="1">The sequence shown here is derived from an EMBL/GenBank/DDBJ whole genome shotgun (WGS) entry which is preliminary data.</text>
</comment>
<dbReference type="EMBL" id="JASNUO010000006">
    <property type="protein sequence ID" value="MDK4247778.1"/>
    <property type="molecule type" value="Genomic_DNA"/>
</dbReference>
<evidence type="ECO:0000313" key="2">
    <source>
        <dbReference type="Proteomes" id="UP001239414"/>
    </source>
</evidence>
<name>A0ABT7FQA3_9CORY</name>
<evidence type="ECO:0000313" key="1">
    <source>
        <dbReference type="EMBL" id="MDK4247778.1"/>
    </source>
</evidence>
<protein>
    <submittedName>
        <fullName evidence="1">Phosphoadenosine phosphosulfate reductase family protein</fullName>
    </submittedName>
</protein>
<gene>
    <name evidence="1" type="ORF">QPX34_07030</name>
</gene>
<accession>A0ABT7FQA3</accession>
<reference evidence="1 2" key="1">
    <citation type="submission" date="2023-05" db="EMBL/GenBank/DDBJ databases">
        <title>Metabolic capabilities are highly conserved among human nasal-associated Corynebacterium species in pangenomic analyses.</title>
        <authorList>
            <person name="Tran T.H."/>
            <person name="Roberts A.Q."/>
            <person name="Escapa I.F."/>
            <person name="Gao W."/>
            <person name="Conlan S."/>
            <person name="Kong H."/>
            <person name="Segre J.A."/>
            <person name="Kelly M.S."/>
            <person name="Lemon K.P."/>
        </authorList>
    </citation>
    <scope>NUCLEOTIDE SEQUENCE [LARGE SCALE GENOMIC DNA]</scope>
    <source>
        <strain evidence="1 2">KPL3802</strain>
    </source>
</reference>
<sequence length="246" mass="28360">MEKFEPRLTKSIEGQPPSSEIRCRLKEEGRPVCVAFSGGKDCIAATLALMEEGIDVRPVHLYGVPGKEPMTALSFVEDYLNHLEDVFGVEIRRYPHPSLYRLLSQFAFQPPDRAHVIHGARLPNYDYEGVWAEIRADLDLDEDTWVADGVRASDSLVRRASIKKHGAMKPKNHKVSPIYDWLQGSVHDYIKLHDIDLPIDYELFGRSFDGLDYRFIKPIKDNLPEAYEEIKHWFPLIDLEIMRNEL</sequence>
<dbReference type="Proteomes" id="UP001239414">
    <property type="component" value="Unassembled WGS sequence"/>
</dbReference>
<keyword evidence="2" id="KW-1185">Reference proteome</keyword>
<proteinExistence type="predicted"/>
<dbReference type="SUPFAM" id="SSF52402">
    <property type="entry name" value="Adenine nucleotide alpha hydrolases-like"/>
    <property type="match status" value="1"/>
</dbReference>
<dbReference type="RefSeq" id="WP_284612682.1">
    <property type="nucleotide sequence ID" value="NZ_JASNUO010000006.1"/>
</dbReference>
<dbReference type="Gene3D" id="3.40.50.620">
    <property type="entry name" value="HUPs"/>
    <property type="match status" value="1"/>
</dbReference>
<dbReference type="InterPro" id="IPR014729">
    <property type="entry name" value="Rossmann-like_a/b/a_fold"/>
</dbReference>